<evidence type="ECO:0000256" key="10">
    <source>
        <dbReference type="SAM" id="MobiDB-lite"/>
    </source>
</evidence>
<feature type="compositionally biased region" description="Polar residues" evidence="10">
    <location>
        <begin position="453"/>
        <end position="473"/>
    </location>
</feature>
<comment type="subcellular location">
    <subcellularLocation>
        <location evidence="1">Cell membrane</location>
        <topology evidence="1">Multi-pass membrane protein</topology>
    </subcellularLocation>
</comment>
<dbReference type="AlphaFoldDB" id="A0ABD0LBN8"/>
<feature type="transmembrane region" description="Helical" evidence="11">
    <location>
        <begin position="598"/>
        <end position="617"/>
    </location>
</feature>
<evidence type="ECO:0000259" key="12">
    <source>
        <dbReference type="PROSITE" id="PS50262"/>
    </source>
</evidence>
<keyword evidence="8 9" id="KW-0807">Transducer</keyword>
<feature type="compositionally biased region" description="Basic and acidic residues" evidence="10">
    <location>
        <begin position="377"/>
        <end position="388"/>
    </location>
</feature>
<feature type="region of interest" description="Disordered" evidence="10">
    <location>
        <begin position="374"/>
        <end position="559"/>
    </location>
</feature>
<dbReference type="PANTHER" id="PTHR24248">
    <property type="entry name" value="ADRENERGIC RECEPTOR-RELATED G-PROTEIN COUPLED RECEPTOR"/>
    <property type="match status" value="1"/>
</dbReference>
<accession>A0ABD0LBN8</accession>
<keyword evidence="6 11" id="KW-0472">Membrane</keyword>
<keyword evidence="5 9" id="KW-0297">G-protein coupled receptor</keyword>
<feature type="compositionally biased region" description="Basic and acidic residues" evidence="10">
    <location>
        <begin position="517"/>
        <end position="533"/>
    </location>
</feature>
<dbReference type="PRINTS" id="PR00237">
    <property type="entry name" value="GPCRRHODOPSN"/>
</dbReference>
<evidence type="ECO:0000256" key="3">
    <source>
        <dbReference type="ARBA" id="ARBA00022692"/>
    </source>
</evidence>
<keyword evidence="14" id="KW-1185">Reference proteome</keyword>
<dbReference type="InterPro" id="IPR000276">
    <property type="entry name" value="GPCR_Rhodpsn"/>
</dbReference>
<dbReference type="PROSITE" id="PS00237">
    <property type="entry name" value="G_PROTEIN_RECEP_F1_1"/>
    <property type="match status" value="1"/>
</dbReference>
<feature type="compositionally biased region" description="Polar residues" evidence="10">
    <location>
        <begin position="391"/>
        <end position="402"/>
    </location>
</feature>
<feature type="compositionally biased region" description="Low complexity" evidence="10">
    <location>
        <begin position="255"/>
        <end position="271"/>
    </location>
</feature>
<proteinExistence type="inferred from homology"/>
<sequence length="639" mass="71086">MNKGPEMNLSCHEILGDTSKGYFIGSLASHILVTLALAAMTTVTFVSNSVLVSALTLTRTRPPTTTMCLTLILSLVWADLLLSVTVMPISLYNLAGEIWSLGATFCRIFNATDIMLCTVSILHLSGLALDRYLAVCRPFLHHRLGNTSARAMCVFCWVLSALVALPMLVPEWLSKDPVARCLHHAVEHGGSCVVVAHPVYQAVVIPAVFFLPLLFITGFHVRIFCAVRARARERRRTIWTTPSASSFRQFSRSTFRADSGDSSSDDANTSSRTRNGTEMSSMSKSKCSDHCVTFSSHGVAISHEEVCLACGEVSLLSAKRLGESLVNLNSRRTSLVFHRHEDCEAQCNANVRSNAAENNTLDSTNTPEAQNLQELSRNPEEGRQHTIEESLASNGSQETSYGSQQRRNRRETTEESSTEGKPQEESAEPGNSKQEKKLGEQELTAEILPEDQVQITSEGRLNEDSTQGENTRASDPELGGEGERQTLEELGGKQDEPADLREIDINRRNGTTSLNEHYVKRQQPKESAADKKLQRSNQNTGTPTERRLEDRNPDNKRPKGDKAMKAVLCLVLCFVVCWLPIFVVLLMVDVGGYDVPRFLLTVFTWLGYFSSTLNPFLNYRYNTTIRNSVRCLFRRRRVS</sequence>
<dbReference type="PROSITE" id="PS50262">
    <property type="entry name" value="G_PROTEIN_RECEP_F1_2"/>
    <property type="match status" value="1"/>
</dbReference>
<dbReference type="Proteomes" id="UP001519460">
    <property type="component" value="Unassembled WGS sequence"/>
</dbReference>
<feature type="compositionally biased region" description="Polar residues" evidence="10">
    <location>
        <begin position="272"/>
        <end position="284"/>
    </location>
</feature>
<dbReference type="Pfam" id="PF00001">
    <property type="entry name" value="7tm_1"/>
    <property type="match status" value="1"/>
</dbReference>
<evidence type="ECO:0000256" key="5">
    <source>
        <dbReference type="ARBA" id="ARBA00023040"/>
    </source>
</evidence>
<gene>
    <name evidence="13" type="ORF">BaRGS_00012017</name>
</gene>
<feature type="compositionally biased region" description="Basic and acidic residues" evidence="10">
    <location>
        <begin position="481"/>
        <end position="507"/>
    </location>
</feature>
<keyword evidence="7 9" id="KW-0675">Receptor</keyword>
<feature type="compositionally biased region" description="Basic and acidic residues" evidence="10">
    <location>
        <begin position="544"/>
        <end position="559"/>
    </location>
</feature>
<evidence type="ECO:0000313" key="14">
    <source>
        <dbReference type="Proteomes" id="UP001519460"/>
    </source>
</evidence>
<dbReference type="GO" id="GO:0005886">
    <property type="term" value="C:plasma membrane"/>
    <property type="evidence" value="ECO:0007669"/>
    <property type="project" value="UniProtKB-SubCell"/>
</dbReference>
<name>A0ABD0LBN8_9CAEN</name>
<dbReference type="EMBL" id="JACVVK020000064">
    <property type="protein sequence ID" value="KAK7496808.1"/>
    <property type="molecule type" value="Genomic_DNA"/>
</dbReference>
<evidence type="ECO:0000256" key="9">
    <source>
        <dbReference type="RuleBase" id="RU000688"/>
    </source>
</evidence>
<dbReference type="Gene3D" id="1.20.1070.10">
    <property type="entry name" value="Rhodopsin 7-helix transmembrane proteins"/>
    <property type="match status" value="2"/>
</dbReference>
<reference evidence="13 14" key="1">
    <citation type="journal article" date="2023" name="Sci. Data">
        <title>Genome assembly of the Korean intertidal mud-creeper Batillaria attramentaria.</title>
        <authorList>
            <person name="Patra A.K."/>
            <person name="Ho P.T."/>
            <person name="Jun S."/>
            <person name="Lee S.J."/>
            <person name="Kim Y."/>
            <person name="Won Y.J."/>
        </authorList>
    </citation>
    <scope>NUCLEOTIDE SEQUENCE [LARGE SCALE GENOMIC DNA]</scope>
    <source>
        <strain evidence="13">Wonlab-2016</strain>
    </source>
</reference>
<feature type="region of interest" description="Disordered" evidence="10">
    <location>
        <begin position="255"/>
        <end position="284"/>
    </location>
</feature>
<protein>
    <recommendedName>
        <fullName evidence="12">G-protein coupled receptors family 1 profile domain-containing protein</fullName>
    </recommendedName>
</protein>
<evidence type="ECO:0000256" key="11">
    <source>
        <dbReference type="SAM" id="Phobius"/>
    </source>
</evidence>
<comment type="caution">
    <text evidence="13">The sequence shown here is derived from an EMBL/GenBank/DDBJ whole genome shotgun (WGS) entry which is preliminary data.</text>
</comment>
<dbReference type="GO" id="GO:0004930">
    <property type="term" value="F:G protein-coupled receptor activity"/>
    <property type="evidence" value="ECO:0007669"/>
    <property type="project" value="UniProtKB-KW"/>
</dbReference>
<feature type="transmembrane region" description="Helical" evidence="11">
    <location>
        <begin position="203"/>
        <end position="227"/>
    </location>
</feature>
<feature type="transmembrane region" description="Helical" evidence="11">
    <location>
        <begin position="149"/>
        <end position="169"/>
    </location>
</feature>
<evidence type="ECO:0000256" key="7">
    <source>
        <dbReference type="ARBA" id="ARBA00023170"/>
    </source>
</evidence>
<keyword evidence="4 11" id="KW-1133">Transmembrane helix</keyword>
<comment type="similarity">
    <text evidence="9">Belongs to the G-protein coupled receptor 1 family.</text>
</comment>
<evidence type="ECO:0000256" key="8">
    <source>
        <dbReference type="ARBA" id="ARBA00023224"/>
    </source>
</evidence>
<dbReference type="InterPro" id="IPR017452">
    <property type="entry name" value="GPCR_Rhodpsn_7TM"/>
</dbReference>
<feature type="transmembrane region" description="Helical" evidence="11">
    <location>
        <begin position="566"/>
        <end position="586"/>
    </location>
</feature>
<dbReference type="SUPFAM" id="SSF81321">
    <property type="entry name" value="Family A G protein-coupled receptor-like"/>
    <property type="match status" value="1"/>
</dbReference>
<feature type="transmembrane region" description="Helical" evidence="11">
    <location>
        <begin position="31"/>
        <end position="57"/>
    </location>
</feature>
<keyword evidence="2" id="KW-1003">Cell membrane</keyword>
<organism evidence="13 14">
    <name type="scientific">Batillaria attramentaria</name>
    <dbReference type="NCBI Taxonomy" id="370345"/>
    <lineage>
        <taxon>Eukaryota</taxon>
        <taxon>Metazoa</taxon>
        <taxon>Spiralia</taxon>
        <taxon>Lophotrochozoa</taxon>
        <taxon>Mollusca</taxon>
        <taxon>Gastropoda</taxon>
        <taxon>Caenogastropoda</taxon>
        <taxon>Sorbeoconcha</taxon>
        <taxon>Cerithioidea</taxon>
        <taxon>Batillariidae</taxon>
        <taxon>Batillaria</taxon>
    </lineage>
</organism>
<evidence type="ECO:0000256" key="4">
    <source>
        <dbReference type="ARBA" id="ARBA00022989"/>
    </source>
</evidence>
<evidence type="ECO:0000313" key="13">
    <source>
        <dbReference type="EMBL" id="KAK7496808.1"/>
    </source>
</evidence>
<evidence type="ECO:0000256" key="6">
    <source>
        <dbReference type="ARBA" id="ARBA00023136"/>
    </source>
</evidence>
<feature type="transmembrane region" description="Helical" evidence="11">
    <location>
        <begin position="111"/>
        <end position="129"/>
    </location>
</feature>
<feature type="domain" description="G-protein coupled receptors family 1 profile" evidence="12">
    <location>
        <begin position="47"/>
        <end position="618"/>
    </location>
</feature>
<evidence type="ECO:0000256" key="2">
    <source>
        <dbReference type="ARBA" id="ARBA00022475"/>
    </source>
</evidence>
<feature type="transmembrane region" description="Helical" evidence="11">
    <location>
        <begin position="69"/>
        <end position="91"/>
    </location>
</feature>
<evidence type="ECO:0000256" key="1">
    <source>
        <dbReference type="ARBA" id="ARBA00004651"/>
    </source>
</evidence>
<keyword evidence="3 9" id="KW-0812">Transmembrane</keyword>